<feature type="region of interest" description="Disordered" evidence="1">
    <location>
        <begin position="1293"/>
        <end position="1326"/>
    </location>
</feature>
<feature type="transmembrane region" description="Helical" evidence="2">
    <location>
        <begin position="188"/>
        <end position="206"/>
    </location>
</feature>
<evidence type="ECO:0008006" key="5">
    <source>
        <dbReference type="Google" id="ProtNLM"/>
    </source>
</evidence>
<feature type="transmembrane region" description="Helical" evidence="2">
    <location>
        <begin position="246"/>
        <end position="266"/>
    </location>
</feature>
<feature type="transmembrane region" description="Helical" evidence="2">
    <location>
        <begin position="218"/>
        <end position="239"/>
    </location>
</feature>
<evidence type="ECO:0000256" key="2">
    <source>
        <dbReference type="SAM" id="Phobius"/>
    </source>
</evidence>
<evidence type="ECO:0000313" key="4">
    <source>
        <dbReference type="Proteomes" id="UP001221338"/>
    </source>
</evidence>
<feature type="transmembrane region" description="Helical" evidence="2">
    <location>
        <begin position="160"/>
        <end position="181"/>
    </location>
</feature>
<gene>
    <name evidence="3" type="ORF">P6U22_29225</name>
</gene>
<keyword evidence="4" id="KW-1185">Reference proteome</keyword>
<name>A0ABT6E760_9BACI</name>
<feature type="transmembrane region" description="Helical" evidence="2">
    <location>
        <begin position="62"/>
        <end position="82"/>
    </location>
</feature>
<dbReference type="EMBL" id="JARPRV010000048">
    <property type="protein sequence ID" value="MDG0945201.1"/>
    <property type="molecule type" value="Genomic_DNA"/>
</dbReference>
<evidence type="ECO:0000313" key="3">
    <source>
        <dbReference type="EMBL" id="MDG0945201.1"/>
    </source>
</evidence>
<feature type="transmembrane region" description="Helical" evidence="2">
    <location>
        <begin position="5"/>
        <end position="25"/>
    </location>
</feature>
<feature type="transmembrane region" description="Helical" evidence="2">
    <location>
        <begin position="102"/>
        <end position="120"/>
    </location>
</feature>
<proteinExistence type="predicted"/>
<reference evidence="3 4" key="1">
    <citation type="submission" date="2023-03" db="EMBL/GenBank/DDBJ databases">
        <title>Genetic diversity of Bacillus cereus sensu lato isolates from Slovenia.</title>
        <authorList>
            <person name="Abdelli M."/>
        </authorList>
    </citation>
    <scope>NUCLEOTIDE SEQUENCE [LARGE SCALE GENOMIC DNA]</scope>
    <source>
        <strain evidence="3 4">SIBC61B</strain>
    </source>
</reference>
<sequence>MLDKIIGWVGGLIVSMVKTFLSPIYKLIDTIPDLIFGGDSAKLNFLFKDDTAGNVLNTGLPVMFKFAAFLVLVSAVIAGAKYSAAAINPTNRTYIIEYAKDLMIVSICIWHLDFFYNIIFDINTWVASEFKRAIGEQSLDVFKPGQTIAELSMDKNKDDYLFQIFAMLIEVGLSLWANFFYLMRAVSLYILMLMGPIMVGMWLFPQKKQQTLYWMREFVGTVLIQGIHAITIWLIFVLVGKSDNTIIKLILFAMFIPIGEIVKGFIGLSTNTAGAVNRAGTMLGMGALASMAGIVKGIRDDHRSNKEKTKARKEGEEDKKEDADNPKNALGANLGTDVGTTSRAARMLKAGQIGSMVGKATGGLAGLAMGAGLGPEGMAVGTFAGSKAGGVPGAVTGRTLAAGLEGVTSAGKHIGSSVKKGLDTYKGLNGEQYPELTDEDIAQDLATKDFENWKADNPDSAVASRLKQAFPGASDAEIAKKVAKTNSDQMSHFKNQRKQDLQNMKKNATPYGNARDLVNAATNAFQKGYEADHKDAFMSQLPENMSAEEKEKKWNDHLNSKVQGFRNHAEQAAIKAGAMPVDAKDKQGNNLFDKSYVNKDVFASQLALGKVGKAVEGVKGETLESGHQNMGQVDSLVGASTAAFKKAYTADHKAGFMKQFPADVPQQEKEAAWNKHLSQKVQGFKNHAQKAAEQAGIVQQKDGTSYANKEAFASQLSQQLQNNPNINAMGVSSVSGIQKAVNGVKTHSLANGYGNQKQKGVSNVGNLVQASTESFKQGYAAENKANFMKNLSPTMSQAQKVEAWQSHLNDKGNEFKAVAQQAAVQAGAMPVQAKDTSGKSLHNQSYINKDAFASQLTKGLQSHASLGTVSQQVGSGITSAIQSVRSHGVATGGAINKAVFAATQTQASMARAGNLSVSEIERSYADASASVANISQSAGKMTIPTSAVGRMTQQSKMIGVSMMEGAKHLVHTKGMENVSQAYFNASSAVQQAGGNAVQRVMSGTAAAVHTSLGGNAAERHYNVTKGLSYAAGVIGGAGAYQATARMVSKHNPYNKAVQTEAKEIQEIKGMVPTITDATGRQSVAQGAVRLVTTNNKSWIEAKDSSGMTQVVSRYGSGDSSIRSGQVVYQDLNISDGQLTQYRNGMKATPAYIQDSSGGKISINRSININPNQLIGNQNQSPLQQKPVFSEPPLTVSHKVDNGHFYMSDLDQGGYQNVQMVVERDRSYMVATTTDGTVSRISPFGKGDTRLQANQRIERVCEVKDSSIKPREEILVTHTQDEVVRTETHLNLSEHDPQNLIPFAPNPRLAQRRSRNNENGKYGVTSL</sequence>
<keyword evidence="2" id="KW-0812">Transmembrane</keyword>
<feature type="compositionally biased region" description="Basic and acidic residues" evidence="1">
    <location>
        <begin position="302"/>
        <end position="325"/>
    </location>
</feature>
<protein>
    <recommendedName>
        <fullName evidence="5">Type IV secretion system protein</fullName>
    </recommendedName>
</protein>
<keyword evidence="2" id="KW-0472">Membrane</keyword>
<keyword evidence="2" id="KW-1133">Transmembrane helix</keyword>
<feature type="transmembrane region" description="Helical" evidence="2">
    <location>
        <begin position="278"/>
        <end position="298"/>
    </location>
</feature>
<feature type="region of interest" description="Disordered" evidence="1">
    <location>
        <begin position="302"/>
        <end position="335"/>
    </location>
</feature>
<accession>A0ABT6E760</accession>
<evidence type="ECO:0000256" key="1">
    <source>
        <dbReference type="SAM" id="MobiDB-lite"/>
    </source>
</evidence>
<dbReference type="RefSeq" id="WP_277618824.1">
    <property type="nucleotide sequence ID" value="NZ_JARPRV010000048.1"/>
</dbReference>
<organism evidence="3 4">
    <name type="scientific">Bacillus paranthracis</name>
    <dbReference type="NCBI Taxonomy" id="2026186"/>
    <lineage>
        <taxon>Bacteria</taxon>
        <taxon>Bacillati</taxon>
        <taxon>Bacillota</taxon>
        <taxon>Bacilli</taxon>
        <taxon>Bacillales</taxon>
        <taxon>Bacillaceae</taxon>
        <taxon>Bacillus</taxon>
        <taxon>Bacillus cereus group</taxon>
    </lineage>
</organism>
<dbReference type="Proteomes" id="UP001221338">
    <property type="component" value="Unassembled WGS sequence"/>
</dbReference>
<comment type="caution">
    <text evidence="3">The sequence shown here is derived from an EMBL/GenBank/DDBJ whole genome shotgun (WGS) entry which is preliminary data.</text>
</comment>